<dbReference type="InterPro" id="IPR016032">
    <property type="entry name" value="Sig_transdc_resp-reg_C-effctor"/>
</dbReference>
<dbReference type="CDD" id="cd06170">
    <property type="entry name" value="LuxR_C_like"/>
    <property type="match status" value="1"/>
</dbReference>
<evidence type="ECO:0000313" key="6">
    <source>
        <dbReference type="EMBL" id="TKG36134.1"/>
    </source>
</evidence>
<dbReference type="Gene3D" id="3.40.50.2300">
    <property type="match status" value="1"/>
</dbReference>
<dbReference type="SMART" id="SM00421">
    <property type="entry name" value="HTH_LUXR"/>
    <property type="match status" value="1"/>
</dbReference>
<gene>
    <name evidence="5" type="ORF">BCS92_11870</name>
    <name evidence="6" type="ORF">FC057_04750</name>
</gene>
<dbReference type="EMBL" id="MDBP01000038">
    <property type="protein sequence ID" value="PMP14716.1"/>
    <property type="molecule type" value="Genomic_DNA"/>
</dbReference>
<dbReference type="InterPro" id="IPR036388">
    <property type="entry name" value="WH-like_DNA-bd_sf"/>
</dbReference>
<protein>
    <submittedName>
        <fullName evidence="5">Helix-turn-helix transcriptional regulator</fullName>
    </submittedName>
    <submittedName>
        <fullName evidence="6">Response regulator transcription factor</fullName>
    </submittedName>
</protein>
<dbReference type="InterPro" id="IPR000792">
    <property type="entry name" value="Tscrpt_reg_LuxR_C"/>
</dbReference>
<reference evidence="6 8" key="4">
    <citation type="submission" date="2019-04" db="EMBL/GenBank/DDBJ databases">
        <title>A reverse ecology approach based on a biological definition of microbial populations.</title>
        <authorList>
            <person name="Arevalo P."/>
            <person name="Vaninsberghe D."/>
            <person name="Elsherbini J."/>
            <person name="Gore J."/>
            <person name="Polz M."/>
        </authorList>
    </citation>
    <scope>NUCLEOTIDE SEQUENCE [LARGE SCALE GENOMIC DNA]</scope>
    <source>
        <strain evidence="6 8">10N.222.45.A8</strain>
    </source>
</reference>
<dbReference type="PANTHER" id="PTHR44688:SF25">
    <property type="entry name" value="HTH LUXR-TYPE DOMAIN-CONTAINING PROTEIN"/>
    <property type="match status" value="1"/>
</dbReference>
<dbReference type="PANTHER" id="PTHR44688">
    <property type="entry name" value="DNA-BINDING TRANSCRIPTIONAL ACTIVATOR DEVR_DOSR"/>
    <property type="match status" value="1"/>
</dbReference>
<organism evidence="5 7">
    <name type="scientific">Vibrio tasmaniensis</name>
    <dbReference type="NCBI Taxonomy" id="212663"/>
    <lineage>
        <taxon>Bacteria</taxon>
        <taxon>Pseudomonadati</taxon>
        <taxon>Pseudomonadota</taxon>
        <taxon>Gammaproteobacteria</taxon>
        <taxon>Vibrionales</taxon>
        <taxon>Vibrionaceae</taxon>
        <taxon>Vibrio</taxon>
    </lineage>
</organism>
<keyword evidence="2" id="KW-0238">DNA-binding</keyword>
<comment type="caution">
    <text evidence="5">The sequence shown here is derived from an EMBL/GenBank/DDBJ whole genome shotgun (WGS) entry which is preliminary data.</text>
</comment>
<dbReference type="SUPFAM" id="SSF46894">
    <property type="entry name" value="C-terminal effector domain of the bipartite response regulators"/>
    <property type="match status" value="1"/>
</dbReference>
<dbReference type="PRINTS" id="PR00038">
    <property type="entry name" value="HTHLUXR"/>
</dbReference>
<dbReference type="GO" id="GO:0006355">
    <property type="term" value="P:regulation of DNA-templated transcription"/>
    <property type="evidence" value="ECO:0007669"/>
    <property type="project" value="InterPro"/>
</dbReference>
<evidence type="ECO:0000313" key="7">
    <source>
        <dbReference type="Proteomes" id="UP000235579"/>
    </source>
</evidence>
<dbReference type="EMBL" id="SYVV01000005">
    <property type="protein sequence ID" value="TKG36134.1"/>
    <property type="molecule type" value="Genomic_DNA"/>
</dbReference>
<evidence type="ECO:0000313" key="8">
    <source>
        <dbReference type="Proteomes" id="UP000308018"/>
    </source>
</evidence>
<evidence type="ECO:0000256" key="3">
    <source>
        <dbReference type="ARBA" id="ARBA00023163"/>
    </source>
</evidence>
<evidence type="ECO:0000313" key="5">
    <source>
        <dbReference type="EMBL" id="PMP14716.1"/>
    </source>
</evidence>
<reference evidence="5" key="3">
    <citation type="journal article" date="2018" name="Nature">
        <title>A major lineage of non-tailed dsDNA viruses as unrecognized killers of marine bacteria.</title>
        <authorList>
            <person name="Kauffman K.M."/>
            <person name="Hussain F.A."/>
            <person name="Yang J."/>
            <person name="Arevalo P."/>
            <person name="Brown J.M."/>
            <person name="Chang W.K."/>
            <person name="VanInsberghe D."/>
            <person name="Elsherbini J."/>
            <person name="Sharma R.S."/>
            <person name="Cutler M.B."/>
            <person name="Kelly L."/>
            <person name="Polz M.F."/>
        </authorList>
    </citation>
    <scope>NUCLEOTIDE SEQUENCE</scope>
    <source>
        <strain evidence="5">10N.222.48.A2</strain>
    </source>
</reference>
<dbReference type="RefSeq" id="WP_102257755.1">
    <property type="nucleotide sequence ID" value="NZ_MDBP01000038.1"/>
</dbReference>
<dbReference type="PROSITE" id="PS50043">
    <property type="entry name" value="HTH_LUXR_2"/>
    <property type="match status" value="1"/>
</dbReference>
<evidence type="ECO:0000256" key="1">
    <source>
        <dbReference type="ARBA" id="ARBA00023015"/>
    </source>
</evidence>
<keyword evidence="3" id="KW-0804">Transcription</keyword>
<dbReference type="AlphaFoldDB" id="A0A2N7NIH7"/>
<dbReference type="Gene3D" id="1.10.10.10">
    <property type="entry name" value="Winged helix-like DNA-binding domain superfamily/Winged helix DNA-binding domain"/>
    <property type="match status" value="1"/>
</dbReference>
<dbReference type="GO" id="GO:0003677">
    <property type="term" value="F:DNA binding"/>
    <property type="evidence" value="ECO:0007669"/>
    <property type="project" value="UniProtKB-KW"/>
</dbReference>
<feature type="domain" description="HTH luxR-type" evidence="4">
    <location>
        <begin position="147"/>
        <end position="212"/>
    </location>
</feature>
<keyword evidence="1" id="KW-0805">Transcription regulation</keyword>
<reference evidence="5" key="2">
    <citation type="submission" date="2016-07" db="EMBL/GenBank/DDBJ databases">
        <authorList>
            <person name="Wan K."/>
            <person name="Booth B."/>
            <person name="Spirohn K."/>
            <person name="Hao T."/>
            <person name="Hu Y."/>
            <person name="Calderwood M."/>
            <person name="Hill D."/>
            <person name="Mohr S."/>
            <person name="Vidal M."/>
            <person name="Celniker S."/>
            <person name="Perrimon N."/>
        </authorList>
    </citation>
    <scope>NUCLEOTIDE SEQUENCE</scope>
    <source>
        <strain evidence="5">10N.222.48.A2</strain>
    </source>
</reference>
<dbReference type="Proteomes" id="UP000308018">
    <property type="component" value="Unassembled WGS sequence"/>
</dbReference>
<name>A0A2N7NIH7_9VIBR</name>
<evidence type="ECO:0000259" key="4">
    <source>
        <dbReference type="PROSITE" id="PS50043"/>
    </source>
</evidence>
<proteinExistence type="predicted"/>
<evidence type="ECO:0000256" key="2">
    <source>
        <dbReference type="ARBA" id="ARBA00023125"/>
    </source>
</evidence>
<dbReference type="Pfam" id="PF00196">
    <property type="entry name" value="GerE"/>
    <property type="match status" value="1"/>
</dbReference>
<dbReference type="Proteomes" id="UP000235579">
    <property type="component" value="Unassembled WGS sequence"/>
</dbReference>
<accession>A0A2N7NIH7</accession>
<reference evidence="7" key="1">
    <citation type="submission" date="2016-07" db="EMBL/GenBank/DDBJ databases">
        <title>Nontailed viruses are major unrecognized killers of bacteria in the ocean.</title>
        <authorList>
            <person name="Kauffman K."/>
            <person name="Hussain F."/>
            <person name="Yang J."/>
            <person name="Arevalo P."/>
            <person name="Brown J."/>
            <person name="Cutler M."/>
            <person name="Kelly L."/>
            <person name="Polz M.F."/>
        </authorList>
    </citation>
    <scope>NUCLEOTIDE SEQUENCE [LARGE SCALE GENOMIC DNA]</scope>
    <source>
        <strain evidence="7">10N.222.48.A2</strain>
    </source>
</reference>
<sequence>MEVDSELALDIHVLTRNNSYYRVIKDLLAVSIPSAQISHSQCFMQVPKLEPETVVLFDIQTMPCPKRYGFILHERNEFWLAVNVNDNTSTVWLEKGFSGQVDQHFEFISKAILSVYQEEIWFPRSVLNKLVSSYQSNETNYESACENIVNYKELTKKERDTCSLILKGLSNSQIASQQHVSINTVKTHSSNLLRKLNLRSRYELLAQVKSFN</sequence>